<dbReference type="OrthoDB" id="9788852at2"/>
<dbReference type="GO" id="GO:0006310">
    <property type="term" value="P:DNA recombination"/>
    <property type="evidence" value="ECO:0007669"/>
    <property type="project" value="UniProtKB-KW"/>
</dbReference>
<dbReference type="InterPro" id="IPR050090">
    <property type="entry name" value="Tyrosine_recombinase_XerCD"/>
</dbReference>
<dbReference type="GO" id="GO:0003677">
    <property type="term" value="F:DNA binding"/>
    <property type="evidence" value="ECO:0007669"/>
    <property type="project" value="InterPro"/>
</dbReference>
<protein>
    <submittedName>
        <fullName evidence="3">Tyrosine-type recombinase/integrase</fullName>
    </submittedName>
</protein>
<sequence length="185" mass="21127">MKVDPIRELKDIKSIKKLLSNNPRDLLLFVMGINAGLRTQDLLGLRISDVKSIKIGQSISLTEKKTGKSNSLLINKEIKEALDTYLKSDKHRDNHFLFKSRKGSNYPLTTFAVTKYVKQWTAAINLMGSYGAHTLRKTWCYHQRKTFGVSWELIALRCNHSSPSITRAYLGILPEEVNDILKHNI</sequence>
<dbReference type="GO" id="GO:0015074">
    <property type="term" value="P:DNA integration"/>
    <property type="evidence" value="ECO:0007669"/>
    <property type="project" value="InterPro"/>
</dbReference>
<dbReference type="InterPro" id="IPR011010">
    <property type="entry name" value="DNA_brk_join_enz"/>
</dbReference>
<dbReference type="Gene3D" id="1.10.443.10">
    <property type="entry name" value="Intergrase catalytic core"/>
    <property type="match status" value="1"/>
</dbReference>
<feature type="domain" description="Tyr recombinase" evidence="2">
    <location>
        <begin position="1"/>
        <end position="182"/>
    </location>
</feature>
<dbReference type="InterPro" id="IPR013762">
    <property type="entry name" value="Integrase-like_cat_sf"/>
</dbReference>
<dbReference type="EMBL" id="WVUD01000071">
    <property type="protein sequence ID" value="MYL85268.1"/>
    <property type="molecule type" value="Genomic_DNA"/>
</dbReference>
<comment type="caution">
    <text evidence="3">The sequence shown here is derived from an EMBL/GenBank/DDBJ whole genome shotgun (WGS) entry which is preliminary data.</text>
</comment>
<evidence type="ECO:0000256" key="1">
    <source>
        <dbReference type="ARBA" id="ARBA00023172"/>
    </source>
</evidence>
<proteinExistence type="predicted"/>
<reference evidence="3 4" key="1">
    <citation type="submission" date="2020-01" db="EMBL/GenBank/DDBJ databases">
        <title>Genome sequence of Desulfovibrio aerotolerans DSM 16695(T).</title>
        <authorList>
            <person name="Karnachuk O."/>
            <person name="Avakyan M."/>
            <person name="Mardanov A."/>
            <person name="Kadnikov V."/>
            <person name="Ravin N."/>
        </authorList>
    </citation>
    <scope>NUCLEOTIDE SEQUENCE [LARGE SCALE GENOMIC DNA]</scope>
    <source>
        <strain evidence="3 4">DSM 16695</strain>
    </source>
</reference>
<dbReference type="Proteomes" id="UP000482487">
    <property type="component" value="Unassembled WGS sequence"/>
</dbReference>
<evidence type="ECO:0000313" key="4">
    <source>
        <dbReference type="Proteomes" id="UP000482487"/>
    </source>
</evidence>
<dbReference type="PANTHER" id="PTHR30349">
    <property type="entry name" value="PHAGE INTEGRASE-RELATED"/>
    <property type="match status" value="1"/>
</dbReference>
<evidence type="ECO:0000259" key="2">
    <source>
        <dbReference type="PROSITE" id="PS51898"/>
    </source>
</evidence>
<gene>
    <name evidence="3" type="ORF">GTA51_19420</name>
</gene>
<dbReference type="PROSITE" id="PS51898">
    <property type="entry name" value="TYR_RECOMBINASE"/>
    <property type="match status" value="1"/>
</dbReference>
<dbReference type="InterPro" id="IPR002104">
    <property type="entry name" value="Integrase_catalytic"/>
</dbReference>
<organism evidence="3 4">
    <name type="scientific">Solidesulfovibrio aerotolerans</name>
    <dbReference type="NCBI Taxonomy" id="295255"/>
    <lineage>
        <taxon>Bacteria</taxon>
        <taxon>Pseudomonadati</taxon>
        <taxon>Thermodesulfobacteriota</taxon>
        <taxon>Desulfovibrionia</taxon>
        <taxon>Desulfovibrionales</taxon>
        <taxon>Desulfovibrionaceae</taxon>
        <taxon>Solidesulfovibrio</taxon>
    </lineage>
</organism>
<name>A0A7C9ML92_9BACT</name>
<keyword evidence="1" id="KW-0233">DNA recombination</keyword>
<dbReference type="Pfam" id="PF00589">
    <property type="entry name" value="Phage_integrase"/>
    <property type="match status" value="1"/>
</dbReference>
<dbReference type="SUPFAM" id="SSF56349">
    <property type="entry name" value="DNA breaking-rejoining enzymes"/>
    <property type="match status" value="1"/>
</dbReference>
<dbReference type="AlphaFoldDB" id="A0A7C9ML92"/>
<accession>A0A7C9ML92</accession>
<keyword evidence="4" id="KW-1185">Reference proteome</keyword>
<evidence type="ECO:0000313" key="3">
    <source>
        <dbReference type="EMBL" id="MYL85268.1"/>
    </source>
</evidence>
<dbReference type="RefSeq" id="WP_160964069.1">
    <property type="nucleotide sequence ID" value="NZ_WVUD01000071.1"/>
</dbReference>
<dbReference type="PANTHER" id="PTHR30349:SF82">
    <property type="entry name" value="INTEGRASE_RECOMBINASE YOEC-RELATED"/>
    <property type="match status" value="1"/>
</dbReference>